<evidence type="ECO:0000313" key="2">
    <source>
        <dbReference type="EMBL" id="RGZ74511.1"/>
    </source>
</evidence>
<dbReference type="InterPro" id="IPR008964">
    <property type="entry name" value="Invasin/intimin_cell_adhesion"/>
</dbReference>
<dbReference type="Pfam" id="PF02368">
    <property type="entry name" value="Big_2"/>
    <property type="match status" value="1"/>
</dbReference>
<dbReference type="Gene3D" id="2.60.40.1080">
    <property type="match status" value="1"/>
</dbReference>
<dbReference type="EMBL" id="QSEP01000247">
    <property type="protein sequence ID" value="RGZ74511.1"/>
    <property type="molecule type" value="Genomic_DNA"/>
</dbReference>
<dbReference type="AlphaFoldDB" id="A0A413PER6"/>
<proteinExistence type="predicted"/>
<dbReference type="SUPFAM" id="SSF49373">
    <property type="entry name" value="Invasin/intimin cell-adhesion fragments"/>
    <property type="match status" value="1"/>
</dbReference>
<gene>
    <name evidence="2" type="ORF">DW972_15885</name>
</gene>
<reference evidence="2 3" key="1">
    <citation type="submission" date="2018-08" db="EMBL/GenBank/DDBJ databases">
        <title>A genome reference for cultivated species of the human gut microbiota.</title>
        <authorList>
            <person name="Zou Y."/>
            <person name="Xue W."/>
            <person name="Luo G."/>
        </authorList>
    </citation>
    <scope>NUCLEOTIDE SEQUENCE [LARGE SCALE GENOMIC DNA]</scope>
    <source>
        <strain evidence="2 3">AM48-23BH</strain>
    </source>
</reference>
<dbReference type="InterPro" id="IPR003343">
    <property type="entry name" value="Big_2"/>
</dbReference>
<organism evidence="2 3">
    <name type="scientific">Anaerobutyricum hallii</name>
    <dbReference type="NCBI Taxonomy" id="39488"/>
    <lineage>
        <taxon>Bacteria</taxon>
        <taxon>Bacillati</taxon>
        <taxon>Bacillota</taxon>
        <taxon>Clostridia</taxon>
        <taxon>Lachnospirales</taxon>
        <taxon>Lachnospiraceae</taxon>
        <taxon>Anaerobutyricum</taxon>
    </lineage>
</organism>
<evidence type="ECO:0000313" key="3">
    <source>
        <dbReference type="Proteomes" id="UP000286561"/>
    </source>
</evidence>
<evidence type="ECO:0000259" key="1">
    <source>
        <dbReference type="SMART" id="SM00635"/>
    </source>
</evidence>
<accession>A0A413PER6</accession>
<name>A0A413PER6_9FIRM</name>
<feature type="domain" description="BIG2" evidence="1">
    <location>
        <begin position="66"/>
        <end position="140"/>
    </location>
</feature>
<comment type="caution">
    <text evidence="2">The sequence shown here is derived from an EMBL/GenBank/DDBJ whole genome shotgun (WGS) entry which is preliminary data.</text>
</comment>
<sequence>MLLTREYTQKTRRFLYEEQRLTIPATGKHDWSDWWIVKKSTVFKTGTKKRECWICDKTQTVSIPKLKPFVKLNKKTISLTAGKSYRLKASYAKGDSVKKCKSSNKKVATVSKKGVISARQAGKVRITIYTKSGKKATCKVTVTAKKKAAKKSSSNKSGSGSGSSKTNGSTVYWTPGGAVYHRTPNCPTLSRSRTIYHGSISSCPKNRGCKVCF</sequence>
<dbReference type="Proteomes" id="UP000286561">
    <property type="component" value="Unassembled WGS sequence"/>
</dbReference>
<dbReference type="SMART" id="SM00635">
    <property type="entry name" value="BID_2"/>
    <property type="match status" value="1"/>
</dbReference>
<protein>
    <recommendedName>
        <fullName evidence="1">BIG2 domain-containing protein</fullName>
    </recommendedName>
</protein>